<dbReference type="SUPFAM" id="SSF68906">
    <property type="entry name" value="SAP domain"/>
    <property type="match status" value="1"/>
</dbReference>
<evidence type="ECO:0000256" key="9">
    <source>
        <dbReference type="ARBA" id="ARBA00023125"/>
    </source>
</evidence>
<feature type="compositionally biased region" description="Acidic residues" evidence="14">
    <location>
        <begin position="7"/>
        <end position="18"/>
    </location>
</feature>
<dbReference type="Pfam" id="PF03731">
    <property type="entry name" value="Ku_N"/>
    <property type="match status" value="1"/>
</dbReference>
<evidence type="ECO:0000256" key="12">
    <source>
        <dbReference type="ARBA" id="ARBA00023242"/>
    </source>
</evidence>
<keyword evidence="5" id="KW-0227">DNA damage</keyword>
<dbReference type="GO" id="GO:0005524">
    <property type="term" value="F:ATP binding"/>
    <property type="evidence" value="ECO:0007669"/>
    <property type="project" value="UniProtKB-KW"/>
</dbReference>
<keyword evidence="6" id="KW-0378">Hydrolase</keyword>
<keyword evidence="7" id="KW-0347">Helicase</keyword>
<gene>
    <name evidence="16" type="primary">Ku70</name>
</gene>
<comment type="subcellular location">
    <subcellularLocation>
        <location evidence="1">Nucleus</location>
    </subcellularLocation>
</comment>
<evidence type="ECO:0000256" key="8">
    <source>
        <dbReference type="ARBA" id="ARBA00022840"/>
    </source>
</evidence>
<evidence type="ECO:0000256" key="10">
    <source>
        <dbReference type="ARBA" id="ARBA00023172"/>
    </source>
</evidence>
<keyword evidence="10" id="KW-0233">DNA recombination</keyword>
<dbReference type="SUPFAM" id="SSF53300">
    <property type="entry name" value="vWA-like"/>
    <property type="match status" value="1"/>
</dbReference>
<dbReference type="Gene3D" id="3.40.50.410">
    <property type="entry name" value="von Willebrand factor, type A domain"/>
    <property type="match status" value="1"/>
</dbReference>
<keyword evidence="4" id="KW-0547">Nucleotide-binding</keyword>
<dbReference type="CDD" id="cd00788">
    <property type="entry name" value="KU70"/>
    <property type="match status" value="1"/>
</dbReference>
<dbReference type="EMBL" id="KJ401341">
    <property type="protein sequence ID" value="AIA61437.1"/>
    <property type="molecule type" value="mRNA"/>
</dbReference>
<dbReference type="InterPro" id="IPR016194">
    <property type="entry name" value="SPOC-like_C_dom_sf"/>
</dbReference>
<dbReference type="GO" id="GO:0006303">
    <property type="term" value="P:double-strand break repair via nonhomologous end joining"/>
    <property type="evidence" value="ECO:0007669"/>
    <property type="project" value="InterPro"/>
</dbReference>
<evidence type="ECO:0000259" key="15">
    <source>
        <dbReference type="SMART" id="SM00559"/>
    </source>
</evidence>
<feature type="domain" description="Ku" evidence="15">
    <location>
        <begin position="302"/>
        <end position="452"/>
    </location>
</feature>
<dbReference type="Pfam" id="PF03730">
    <property type="entry name" value="Ku_C"/>
    <property type="match status" value="1"/>
</dbReference>
<evidence type="ECO:0000256" key="7">
    <source>
        <dbReference type="ARBA" id="ARBA00022806"/>
    </source>
</evidence>
<dbReference type="GO" id="GO:0003678">
    <property type="term" value="F:DNA helicase activity"/>
    <property type="evidence" value="ECO:0007669"/>
    <property type="project" value="InterPro"/>
</dbReference>
<evidence type="ECO:0000256" key="3">
    <source>
        <dbReference type="ARBA" id="ARBA00014630"/>
    </source>
</evidence>
<dbReference type="FunFam" id="2.40.290.10:FF:000001">
    <property type="entry name" value="X-ray repair cross complementing 6"/>
    <property type="match status" value="1"/>
</dbReference>
<dbReference type="Gene3D" id="2.40.290.10">
    <property type="match status" value="1"/>
</dbReference>
<dbReference type="InterPro" id="IPR036465">
    <property type="entry name" value="vWFA_dom_sf"/>
</dbReference>
<dbReference type="InterPro" id="IPR005160">
    <property type="entry name" value="Ku_C"/>
</dbReference>
<sequence>MDSWHDDDSDNERDELADDTQYGGKDAILFLVDAASPRMHQKGNEEEDSPFQMTLKCAHATLRNKIFASPNDVIGVLLFGTERSFGVKDFEHLSLLLPMGIPEGRNITMIEDKVNDIKDLEKEVGELGGQGCKVAIHEALWQCQSLFNDIKGKVAMRKIILFTSNDDPHENEPVLKKQAMKKANDLSDTGIVLEVVPLSSTFDWSKFYKDVISKDDNDDDAQVLGTEACMQKLDDLMRLVRKRVHKKRSSGRCCLDLGKGVKLAVSSYSFVQRAYKPSKIRLTRDTNEEVRTLRQFIDSNSGAPLLTCDISKFMEYGKQKIKLTQDEVRATQKALLDGTYGLKLLTFKPMSDMKWSDFVRSSHFIYPDEKSIRGSRTLFGALLMRCIARKVMAICSYKARETSSPSFVALYPQEEETDPSDGAQKTPPGFLIVYLPFVDDFRELPTNLRPLLESSDEQKSVAKKVIKKLKMKNYDPEAFENPTLQTHYRLVEALALQKADVEDDDNVDSTMPPFDIMKRRLGTLSQEFIEATEPDESLVEMVKGDVKKRPAPTSHFRAKRQKEDDCGSHADMADMVKSKKVDKLKVEDLKAFLKSVGIPVSNKRKADLVQAIYDHHK</sequence>
<dbReference type="GO" id="GO:0003684">
    <property type="term" value="F:damaged DNA binding"/>
    <property type="evidence" value="ECO:0007669"/>
    <property type="project" value="InterPro"/>
</dbReference>
<dbReference type="PANTHER" id="PTHR12604">
    <property type="entry name" value="KU AUTOANTIGEN DNA HELICASE"/>
    <property type="match status" value="1"/>
</dbReference>
<evidence type="ECO:0000256" key="14">
    <source>
        <dbReference type="SAM" id="MobiDB-lite"/>
    </source>
</evidence>
<dbReference type="GO" id="GO:0000723">
    <property type="term" value="P:telomere maintenance"/>
    <property type="evidence" value="ECO:0007669"/>
    <property type="project" value="InterPro"/>
</dbReference>
<evidence type="ECO:0000256" key="6">
    <source>
        <dbReference type="ARBA" id="ARBA00022801"/>
    </source>
</evidence>
<dbReference type="GO" id="GO:0042162">
    <property type="term" value="F:telomeric DNA binding"/>
    <property type="evidence" value="ECO:0007669"/>
    <property type="project" value="InterPro"/>
</dbReference>
<dbReference type="PANTHER" id="PTHR12604:SF2">
    <property type="entry name" value="X-RAY REPAIR CROSS-COMPLEMENTING PROTEIN 6"/>
    <property type="match status" value="1"/>
</dbReference>
<dbReference type="SMART" id="SM00559">
    <property type="entry name" value="Ku78"/>
    <property type="match status" value="1"/>
</dbReference>
<protein>
    <recommendedName>
        <fullName evidence="3">ATP-dependent DNA helicase 2 subunit 1</fullName>
    </recommendedName>
</protein>
<feature type="non-terminal residue" evidence="16">
    <location>
        <position position="1"/>
    </location>
</feature>
<dbReference type="PIRSF" id="PIRSF003033">
    <property type="entry name" value="Ku70"/>
    <property type="match status" value="1"/>
</dbReference>
<evidence type="ECO:0000256" key="13">
    <source>
        <dbReference type="ARBA" id="ARBA00065167"/>
    </source>
</evidence>
<dbReference type="InterPro" id="IPR006164">
    <property type="entry name" value="DNA_bd_Ku70/Ku80"/>
</dbReference>
<accession>A0A060A9J5</accession>
<dbReference type="SUPFAM" id="SSF100939">
    <property type="entry name" value="SPOC domain-like"/>
    <property type="match status" value="1"/>
</dbReference>
<dbReference type="InterPro" id="IPR036361">
    <property type="entry name" value="SAP_dom_sf"/>
</dbReference>
<dbReference type="GO" id="GO:0016787">
    <property type="term" value="F:hydrolase activity"/>
    <property type="evidence" value="ECO:0007669"/>
    <property type="project" value="UniProtKB-KW"/>
</dbReference>
<comment type="similarity">
    <text evidence="2">Belongs to the ku70 family.</text>
</comment>
<dbReference type="AlphaFoldDB" id="A0A060A9J5"/>
<evidence type="ECO:0000256" key="5">
    <source>
        <dbReference type="ARBA" id="ARBA00022763"/>
    </source>
</evidence>
<dbReference type="InterPro" id="IPR027388">
    <property type="entry name" value="Ku70_bridge/pillars_dom_sf"/>
</dbReference>
<organism evidence="16">
    <name type="scientific">Paracyclopina nana</name>
    <name type="common">Marine copepod</name>
    <dbReference type="NCBI Taxonomy" id="565004"/>
    <lineage>
        <taxon>Eukaryota</taxon>
        <taxon>Metazoa</taxon>
        <taxon>Ecdysozoa</taxon>
        <taxon>Arthropoda</taxon>
        <taxon>Crustacea</taxon>
        <taxon>Multicrustacea</taxon>
        <taxon>Hexanauplia</taxon>
        <taxon>Copepoda</taxon>
        <taxon>Cyclopoida</taxon>
        <taxon>Cyclopettidae</taxon>
        <taxon>Paracyclopina</taxon>
    </lineage>
</organism>
<reference evidence="16" key="1">
    <citation type="journal article" date="2014" name="Aquat. Toxicol.">
        <title>Gamma radiation induces growth retardation, impaired egg production, and oxidative stress in the marine copepod Paracyclopina nana.</title>
        <authorList>
            <person name="Won E.J."/>
            <person name="Lee J.S."/>
        </authorList>
    </citation>
    <scope>NUCLEOTIDE SEQUENCE</scope>
</reference>
<dbReference type="GO" id="GO:0003690">
    <property type="term" value="F:double-stranded DNA binding"/>
    <property type="evidence" value="ECO:0007669"/>
    <property type="project" value="TreeGrafter"/>
</dbReference>
<reference evidence="16" key="2">
    <citation type="submission" date="2014-02" db="EMBL/GenBank/DDBJ databases">
        <authorList>
            <person name="Won E.-J."/>
            <person name="Lee J.-S."/>
        </authorList>
    </citation>
    <scope>NUCLEOTIDE SEQUENCE</scope>
</reference>
<name>A0A060A9J5_PARNA</name>
<keyword evidence="8" id="KW-0067">ATP-binding</keyword>
<proteinExistence type="evidence at transcript level"/>
<dbReference type="CDD" id="cd01458">
    <property type="entry name" value="vWA_ku"/>
    <property type="match status" value="1"/>
</dbReference>
<dbReference type="InterPro" id="IPR005161">
    <property type="entry name" value="Ku_N"/>
</dbReference>
<dbReference type="GO" id="GO:0006310">
    <property type="term" value="P:DNA recombination"/>
    <property type="evidence" value="ECO:0007669"/>
    <property type="project" value="UniProtKB-KW"/>
</dbReference>
<dbReference type="InterPro" id="IPR047087">
    <property type="entry name" value="KU70_core_dom"/>
</dbReference>
<dbReference type="GO" id="GO:0043564">
    <property type="term" value="C:Ku70:Ku80 complex"/>
    <property type="evidence" value="ECO:0007669"/>
    <property type="project" value="InterPro"/>
</dbReference>
<evidence type="ECO:0000256" key="4">
    <source>
        <dbReference type="ARBA" id="ARBA00022741"/>
    </source>
</evidence>
<dbReference type="NCBIfam" id="TIGR00578">
    <property type="entry name" value="ku70"/>
    <property type="match status" value="1"/>
</dbReference>
<evidence type="ECO:0000256" key="11">
    <source>
        <dbReference type="ARBA" id="ARBA00023204"/>
    </source>
</evidence>
<dbReference type="Gene3D" id="4.10.970.10">
    <property type="entry name" value="Ku70, bridge and pillars"/>
    <property type="match status" value="1"/>
</dbReference>
<feature type="region of interest" description="Disordered" evidence="14">
    <location>
        <begin position="1"/>
        <end position="21"/>
    </location>
</feature>
<keyword evidence="12" id="KW-0539">Nucleus</keyword>
<comment type="subunit">
    <text evidence="13">Heterodimer of a 70 kDa and a 80 kDa subunit.</text>
</comment>
<dbReference type="Gene3D" id="1.10.1600.10">
    <property type="match status" value="1"/>
</dbReference>
<keyword evidence="11" id="KW-0234">DNA repair</keyword>
<dbReference type="InterPro" id="IPR006165">
    <property type="entry name" value="Ku70"/>
</dbReference>
<evidence type="ECO:0000256" key="2">
    <source>
        <dbReference type="ARBA" id="ARBA00005240"/>
    </source>
</evidence>
<dbReference type="Gene3D" id="1.10.720.30">
    <property type="entry name" value="SAP domain"/>
    <property type="match status" value="1"/>
</dbReference>
<dbReference type="Pfam" id="PF02735">
    <property type="entry name" value="Ku"/>
    <property type="match status" value="1"/>
</dbReference>
<evidence type="ECO:0000256" key="1">
    <source>
        <dbReference type="ARBA" id="ARBA00004123"/>
    </source>
</evidence>
<keyword evidence="9" id="KW-0238">DNA-binding</keyword>
<evidence type="ECO:0000313" key="16">
    <source>
        <dbReference type="EMBL" id="AIA61437.1"/>
    </source>
</evidence>